<reference evidence="3" key="1">
    <citation type="journal article" date="2011" name="Nature">
        <title>Genome sequence and analysis of the tuber crop potato.</title>
        <authorList>
            <consortium name="The Potato Genome Sequencing Consortium"/>
        </authorList>
    </citation>
    <scope>NUCLEOTIDE SEQUENCE [LARGE SCALE GENOMIC DNA]</scope>
    <source>
        <strain evidence="3">cv. DM1-3 516 R44</strain>
    </source>
</reference>
<proteinExistence type="predicted"/>
<dbReference type="Gramene" id="PGSC0003DMT400086030">
    <property type="protein sequence ID" value="PGSC0003DMT400086030"/>
    <property type="gene ID" value="PGSC0003DMG400035601"/>
</dbReference>
<dbReference type="Proteomes" id="UP000011115">
    <property type="component" value="Unassembled WGS sequence"/>
</dbReference>
<dbReference type="HOGENOM" id="CLU_2431276_0_0_1"/>
<organism evidence="2 3">
    <name type="scientific">Solanum tuberosum</name>
    <name type="common">Potato</name>
    <dbReference type="NCBI Taxonomy" id="4113"/>
    <lineage>
        <taxon>Eukaryota</taxon>
        <taxon>Viridiplantae</taxon>
        <taxon>Streptophyta</taxon>
        <taxon>Embryophyta</taxon>
        <taxon>Tracheophyta</taxon>
        <taxon>Spermatophyta</taxon>
        <taxon>Magnoliopsida</taxon>
        <taxon>eudicotyledons</taxon>
        <taxon>Gunneridae</taxon>
        <taxon>Pentapetalae</taxon>
        <taxon>asterids</taxon>
        <taxon>lamiids</taxon>
        <taxon>Solanales</taxon>
        <taxon>Solanaceae</taxon>
        <taxon>Solanoideae</taxon>
        <taxon>Solaneae</taxon>
        <taxon>Solanum</taxon>
    </lineage>
</organism>
<dbReference type="AlphaFoldDB" id="M1DAU7"/>
<evidence type="ECO:0000313" key="2">
    <source>
        <dbReference type="EnsemblPlants" id="PGSC0003DMT400086030"/>
    </source>
</evidence>
<accession>M1DAU7</accession>
<feature type="region of interest" description="Disordered" evidence="1">
    <location>
        <begin position="63"/>
        <end position="91"/>
    </location>
</feature>
<reference evidence="2" key="2">
    <citation type="submission" date="2015-06" db="UniProtKB">
        <authorList>
            <consortium name="EnsemblPlants"/>
        </authorList>
    </citation>
    <scope>IDENTIFICATION</scope>
    <source>
        <strain evidence="2">DM1-3 516 R44</strain>
    </source>
</reference>
<keyword evidence="3" id="KW-1185">Reference proteome</keyword>
<evidence type="ECO:0000313" key="3">
    <source>
        <dbReference type="Proteomes" id="UP000011115"/>
    </source>
</evidence>
<dbReference type="EnsemblPlants" id="PGSC0003DMT400086030">
    <property type="protein sequence ID" value="PGSC0003DMT400086030"/>
    <property type="gene ID" value="PGSC0003DMG400035601"/>
</dbReference>
<dbReference type="PaxDb" id="4113-PGSC0003DMT400086030"/>
<evidence type="ECO:0008006" key="4">
    <source>
        <dbReference type="Google" id="ProtNLM"/>
    </source>
</evidence>
<dbReference type="InParanoid" id="M1DAU7"/>
<name>M1DAU7_SOLTU</name>
<evidence type="ECO:0000256" key="1">
    <source>
        <dbReference type="SAM" id="MobiDB-lite"/>
    </source>
</evidence>
<protein>
    <recommendedName>
        <fullName evidence="4">Gag-pol polyprotein</fullName>
    </recommendedName>
</protein>
<sequence>MLPRRAYPMNANARNANATLLVSEFLFGVSDLVRTECRNSMLLEDMNICRLMTHAQHVEGDMIKEHAKDNKKARTKNYDYSQKKSVGGNRS</sequence>
<feature type="compositionally biased region" description="Basic and acidic residues" evidence="1">
    <location>
        <begin position="63"/>
        <end position="72"/>
    </location>
</feature>